<accession>A0A0F9GAE7</accession>
<dbReference type="AlphaFoldDB" id="A0A0F9GAE7"/>
<dbReference type="EMBL" id="LAZR01029251">
    <property type="protein sequence ID" value="KKL60137.1"/>
    <property type="molecule type" value="Genomic_DNA"/>
</dbReference>
<reference evidence="1" key="1">
    <citation type="journal article" date="2015" name="Nature">
        <title>Complex archaea that bridge the gap between prokaryotes and eukaryotes.</title>
        <authorList>
            <person name="Spang A."/>
            <person name="Saw J.H."/>
            <person name="Jorgensen S.L."/>
            <person name="Zaremba-Niedzwiedzka K."/>
            <person name="Martijn J."/>
            <person name="Lind A.E."/>
            <person name="van Eijk R."/>
            <person name="Schleper C."/>
            <person name="Guy L."/>
            <person name="Ettema T.J."/>
        </authorList>
    </citation>
    <scope>NUCLEOTIDE SEQUENCE</scope>
</reference>
<protein>
    <submittedName>
        <fullName evidence="1">Uncharacterized protein</fullName>
    </submittedName>
</protein>
<organism evidence="1">
    <name type="scientific">marine sediment metagenome</name>
    <dbReference type="NCBI Taxonomy" id="412755"/>
    <lineage>
        <taxon>unclassified sequences</taxon>
        <taxon>metagenomes</taxon>
        <taxon>ecological metagenomes</taxon>
    </lineage>
</organism>
<comment type="caution">
    <text evidence="1">The sequence shown here is derived from an EMBL/GenBank/DDBJ whole genome shotgun (WGS) entry which is preliminary data.</text>
</comment>
<evidence type="ECO:0000313" key="1">
    <source>
        <dbReference type="EMBL" id="KKL60137.1"/>
    </source>
</evidence>
<name>A0A0F9GAE7_9ZZZZ</name>
<sequence length="103" mass="10626">MSPVSYERIAADGALTVGKNLVHLTKSTGVLAATLAAPTNPDMNGQSVRIVSQTAQAHVITATNLINGNNDTLTWGGAIGDFVTLYCDGGEYFTGELISVTVG</sequence>
<proteinExistence type="predicted"/>
<gene>
    <name evidence="1" type="ORF">LCGC14_2208320</name>
</gene>